<comment type="caution">
    <text evidence="2">The sequence shown here is derived from an EMBL/GenBank/DDBJ whole genome shotgun (WGS) entry which is preliminary data.</text>
</comment>
<gene>
    <name evidence="2" type="ORF">RB653_003574</name>
</gene>
<feature type="transmembrane region" description="Helical" evidence="1">
    <location>
        <begin position="169"/>
        <end position="188"/>
    </location>
</feature>
<keyword evidence="3" id="KW-1185">Reference proteome</keyword>
<evidence type="ECO:0000313" key="3">
    <source>
        <dbReference type="Proteomes" id="UP001344447"/>
    </source>
</evidence>
<organism evidence="2 3">
    <name type="scientific">Dictyostelium firmibasis</name>
    <dbReference type="NCBI Taxonomy" id="79012"/>
    <lineage>
        <taxon>Eukaryota</taxon>
        <taxon>Amoebozoa</taxon>
        <taxon>Evosea</taxon>
        <taxon>Eumycetozoa</taxon>
        <taxon>Dictyostelia</taxon>
        <taxon>Dictyosteliales</taxon>
        <taxon>Dictyosteliaceae</taxon>
        <taxon>Dictyostelium</taxon>
    </lineage>
</organism>
<dbReference type="Proteomes" id="UP001344447">
    <property type="component" value="Unassembled WGS sequence"/>
</dbReference>
<dbReference type="AlphaFoldDB" id="A0AAN7U4T5"/>
<name>A0AAN7U4T5_9MYCE</name>
<keyword evidence="1" id="KW-0472">Membrane</keyword>
<feature type="transmembrane region" description="Helical" evidence="1">
    <location>
        <begin position="31"/>
        <end position="49"/>
    </location>
</feature>
<evidence type="ECO:0000313" key="2">
    <source>
        <dbReference type="EMBL" id="KAK5581993.1"/>
    </source>
</evidence>
<protein>
    <submittedName>
        <fullName evidence="2">Uncharacterized protein</fullName>
    </submittedName>
</protein>
<dbReference type="EMBL" id="JAVFKY010000001">
    <property type="protein sequence ID" value="KAK5581993.1"/>
    <property type="molecule type" value="Genomic_DNA"/>
</dbReference>
<accession>A0AAN7U4T5</accession>
<feature type="transmembrane region" description="Helical" evidence="1">
    <location>
        <begin position="200"/>
        <end position="221"/>
    </location>
</feature>
<keyword evidence="1" id="KW-1133">Transmembrane helix</keyword>
<evidence type="ECO:0000256" key="1">
    <source>
        <dbReference type="SAM" id="Phobius"/>
    </source>
</evidence>
<proteinExistence type="predicted"/>
<reference evidence="2 3" key="1">
    <citation type="submission" date="2023-11" db="EMBL/GenBank/DDBJ databases">
        <title>Dfirmibasis_genome.</title>
        <authorList>
            <person name="Edelbroek B."/>
            <person name="Kjellin J."/>
            <person name="Jerlstrom-Hultqvist J."/>
            <person name="Soderbom F."/>
        </authorList>
    </citation>
    <scope>NUCLEOTIDE SEQUENCE [LARGE SCALE GENOMIC DNA]</scope>
    <source>
        <strain evidence="2 3">TNS-C-14</strain>
    </source>
</reference>
<keyword evidence="1" id="KW-0812">Transmembrane</keyword>
<sequence>MVETKPKSTEPQKKKSFYEVFFKSREFMIDVYLRFDCFIYLILGGFGFYNPSGMVGLLNYTKSDFGLFNNTDIDNINNSNSDNNNNLEEQYSSYQENVNNNIDGDFQFGGGDSPTEINNNNSEFIPLYQNPILIGVVSMYALMVSLVAIFQCLISLMALIQKEKSTKSILINLSLTLNFFLILFNTYILSFKSDIFTQFAYMGLMVSYIISLLDFSALFFLTSKHKSVLSVISSVFSVFLSCLKFRPKLPKLPKLNNNNNNKSKKK</sequence>
<feature type="transmembrane region" description="Helical" evidence="1">
    <location>
        <begin position="132"/>
        <end position="157"/>
    </location>
</feature>